<dbReference type="RefSeq" id="WP_230729925.1">
    <property type="nucleotide sequence ID" value="NZ_JAJNDB010000001.1"/>
</dbReference>
<reference evidence="1 2" key="1">
    <citation type="submission" date="2021-11" db="EMBL/GenBank/DDBJ databases">
        <title>Draft genome sequence of Actinomycetospora sp. SF1 isolated from the rhizosphere soil.</title>
        <authorList>
            <person name="Duangmal K."/>
            <person name="Chantavorakit T."/>
        </authorList>
    </citation>
    <scope>NUCLEOTIDE SEQUENCE [LARGE SCALE GENOMIC DNA]</scope>
    <source>
        <strain evidence="1 2">TBRC 5722</strain>
    </source>
</reference>
<dbReference type="EMBL" id="JAJNDB010000001">
    <property type="protein sequence ID" value="MCD2192239.1"/>
    <property type="molecule type" value="Genomic_DNA"/>
</dbReference>
<dbReference type="SUPFAM" id="SSF53633">
    <property type="entry name" value="Carbamate kinase-like"/>
    <property type="match status" value="1"/>
</dbReference>
<dbReference type="Gene3D" id="3.40.1160.10">
    <property type="entry name" value="Acetylglutamate kinase-like"/>
    <property type="match status" value="1"/>
</dbReference>
<evidence type="ECO:0000313" key="2">
    <source>
        <dbReference type="Proteomes" id="UP001199469"/>
    </source>
</evidence>
<dbReference type="Proteomes" id="UP001199469">
    <property type="component" value="Unassembled WGS sequence"/>
</dbReference>
<dbReference type="InterPro" id="IPR036393">
    <property type="entry name" value="AceGlu_kinase-like_sf"/>
</dbReference>
<accession>A0ABS8P1Y1</accession>
<comment type="caution">
    <text evidence="1">The sequence shown here is derived from an EMBL/GenBank/DDBJ whole genome shotgun (WGS) entry which is preliminary data.</text>
</comment>
<organism evidence="1 2">
    <name type="scientific">Actinomycetospora endophytica</name>
    <dbReference type="NCBI Taxonomy" id="2291215"/>
    <lineage>
        <taxon>Bacteria</taxon>
        <taxon>Bacillati</taxon>
        <taxon>Actinomycetota</taxon>
        <taxon>Actinomycetes</taxon>
        <taxon>Pseudonocardiales</taxon>
        <taxon>Pseudonocardiaceae</taxon>
        <taxon>Actinomycetospora</taxon>
    </lineage>
</organism>
<protein>
    <submittedName>
        <fullName evidence="1">Molybdenum storage protein subunit alpha</fullName>
    </submittedName>
</protein>
<gene>
    <name evidence="1" type="ORF">LQ327_02365</name>
</gene>
<evidence type="ECO:0000313" key="1">
    <source>
        <dbReference type="EMBL" id="MCD2192239.1"/>
    </source>
</evidence>
<proteinExistence type="predicted"/>
<keyword evidence="2" id="KW-1185">Reference proteome</keyword>
<name>A0ABS8P1Y1_9PSEU</name>
<sequence>MTAPDTKDVPSALMRQTLLDQERLAAAEPGRERPPRRLLPWLDVVVLGGSTIVDRGGDVLLGVVEELRSTFTGPPPAEGGTRLLILTGAGVRARHVLGVGLDLGLPAGALAGLAATEAEQNGHLVAALLAADGVSYLPHGSVARQLPVHLAAAPAAVSTGYPPYGVHEFPTGGGRLPVHRTDAGALLLADAFGARSLTYVRDTESLAGFEGASLTTSGAAGHDGPLPVDRVVLDLLPRAKHVRSFAVVDGTERGRISEARAGRPTGFTLRAD</sequence>